<sequence>MIKLNEAAPVARPQPGTAHGKRANRWPLTPGLKHPEFPTKKAPQIAPLPACSDRRCFKSRSKRAACVPSISYPGICSYSVSLEP</sequence>
<protein>
    <submittedName>
        <fullName evidence="2">Uncharacterized protein</fullName>
    </submittedName>
</protein>
<organism evidence="2 3">
    <name type="scientific">Batillaria attramentaria</name>
    <dbReference type="NCBI Taxonomy" id="370345"/>
    <lineage>
        <taxon>Eukaryota</taxon>
        <taxon>Metazoa</taxon>
        <taxon>Spiralia</taxon>
        <taxon>Lophotrochozoa</taxon>
        <taxon>Mollusca</taxon>
        <taxon>Gastropoda</taxon>
        <taxon>Caenogastropoda</taxon>
        <taxon>Sorbeoconcha</taxon>
        <taxon>Cerithioidea</taxon>
        <taxon>Batillariidae</taxon>
        <taxon>Batillaria</taxon>
    </lineage>
</organism>
<evidence type="ECO:0000313" key="2">
    <source>
        <dbReference type="EMBL" id="KAK7499179.1"/>
    </source>
</evidence>
<keyword evidence="3" id="KW-1185">Reference proteome</keyword>
<name>A0ABD0LJM7_9CAEN</name>
<dbReference type="EMBL" id="JACVVK020000045">
    <property type="protein sequence ID" value="KAK7499179.1"/>
    <property type="molecule type" value="Genomic_DNA"/>
</dbReference>
<reference evidence="2 3" key="1">
    <citation type="journal article" date="2023" name="Sci. Data">
        <title>Genome assembly of the Korean intertidal mud-creeper Batillaria attramentaria.</title>
        <authorList>
            <person name="Patra A.K."/>
            <person name="Ho P.T."/>
            <person name="Jun S."/>
            <person name="Lee S.J."/>
            <person name="Kim Y."/>
            <person name="Won Y.J."/>
        </authorList>
    </citation>
    <scope>NUCLEOTIDE SEQUENCE [LARGE SCALE GENOMIC DNA]</scope>
    <source>
        <strain evidence="2">Wonlab-2016</strain>
    </source>
</reference>
<feature type="region of interest" description="Disordered" evidence="1">
    <location>
        <begin position="1"/>
        <end position="45"/>
    </location>
</feature>
<comment type="caution">
    <text evidence="2">The sequence shown here is derived from an EMBL/GenBank/DDBJ whole genome shotgun (WGS) entry which is preliminary data.</text>
</comment>
<feature type="non-terminal residue" evidence="2">
    <location>
        <position position="84"/>
    </location>
</feature>
<evidence type="ECO:0000313" key="3">
    <source>
        <dbReference type="Proteomes" id="UP001519460"/>
    </source>
</evidence>
<proteinExistence type="predicted"/>
<dbReference type="AlphaFoldDB" id="A0ABD0LJM7"/>
<accession>A0ABD0LJM7</accession>
<evidence type="ECO:0000256" key="1">
    <source>
        <dbReference type="SAM" id="MobiDB-lite"/>
    </source>
</evidence>
<dbReference type="Proteomes" id="UP001519460">
    <property type="component" value="Unassembled WGS sequence"/>
</dbReference>
<gene>
    <name evidence="2" type="ORF">BaRGS_00009439</name>
</gene>